<organism evidence="2 3">
    <name type="scientific">Nocardioides luteus</name>
    <dbReference type="NCBI Taxonomy" id="1844"/>
    <lineage>
        <taxon>Bacteria</taxon>
        <taxon>Bacillati</taxon>
        <taxon>Actinomycetota</taxon>
        <taxon>Actinomycetes</taxon>
        <taxon>Propionibacteriales</taxon>
        <taxon>Nocardioidaceae</taxon>
        <taxon>Nocardioides</taxon>
    </lineage>
</organism>
<feature type="transmembrane region" description="Helical" evidence="1">
    <location>
        <begin position="85"/>
        <end position="103"/>
    </location>
</feature>
<gene>
    <name evidence="2" type="ORF">UG56_006570</name>
</gene>
<sequence>MTTTHRPRSRARTFALHYLQMIVAMVVGMMLLYPLWMLATAGLPTDAWAHRTDVESLVMATTMVIPMAAWMRFRGHGWRPVVEMSAAMYAGFVVLFPLLWLGAIDADGLMLLGHVLMLVLMLAAMLARPGEYAVSHAHHAQAVCAEDGEARPIS</sequence>
<proteinExistence type="predicted"/>
<dbReference type="OrthoDB" id="582306at2"/>
<evidence type="ECO:0000256" key="1">
    <source>
        <dbReference type="SAM" id="Phobius"/>
    </source>
</evidence>
<keyword evidence="3" id="KW-1185">Reference proteome</keyword>
<name>A0A1J4N827_9ACTN</name>
<dbReference type="Proteomes" id="UP000033772">
    <property type="component" value="Unassembled WGS sequence"/>
</dbReference>
<evidence type="ECO:0000313" key="3">
    <source>
        <dbReference type="Proteomes" id="UP000033772"/>
    </source>
</evidence>
<dbReference type="RefSeq" id="WP_045547743.1">
    <property type="nucleotide sequence ID" value="NZ_JZDQ02000007.1"/>
</dbReference>
<keyword evidence="1" id="KW-0472">Membrane</keyword>
<accession>A0A1J4N827</accession>
<feature type="transmembrane region" description="Helical" evidence="1">
    <location>
        <begin position="109"/>
        <end position="127"/>
    </location>
</feature>
<dbReference type="STRING" id="1844.UG56_006570"/>
<evidence type="ECO:0000313" key="2">
    <source>
        <dbReference type="EMBL" id="OIJ27661.1"/>
    </source>
</evidence>
<protein>
    <recommendedName>
        <fullName evidence="4">Flagellar biosynthetic protein FliP</fullName>
    </recommendedName>
</protein>
<feature type="transmembrane region" description="Helical" evidence="1">
    <location>
        <begin position="15"/>
        <end position="36"/>
    </location>
</feature>
<dbReference type="EMBL" id="JZDQ02000007">
    <property type="protein sequence ID" value="OIJ27661.1"/>
    <property type="molecule type" value="Genomic_DNA"/>
</dbReference>
<comment type="caution">
    <text evidence="2">The sequence shown here is derived from an EMBL/GenBank/DDBJ whole genome shotgun (WGS) entry which is preliminary data.</text>
</comment>
<reference evidence="2" key="1">
    <citation type="submission" date="2016-10" db="EMBL/GenBank/DDBJ databases">
        <title>Draft Genome Sequence of Nocardioides luteus Strain BAFB, an Alkane-Degrading Bacterium Isolated from JP-7 Polluted Soil.</title>
        <authorList>
            <person name="Brown L."/>
            <person name="Ruiz O.N."/>
            <person name="Gunasekera T."/>
        </authorList>
    </citation>
    <scope>NUCLEOTIDE SEQUENCE [LARGE SCALE GENOMIC DNA]</scope>
    <source>
        <strain evidence="2">BAFB</strain>
    </source>
</reference>
<keyword evidence="1" id="KW-1133">Transmembrane helix</keyword>
<keyword evidence="1" id="KW-0812">Transmembrane</keyword>
<dbReference type="AlphaFoldDB" id="A0A1J4N827"/>
<evidence type="ECO:0008006" key="4">
    <source>
        <dbReference type="Google" id="ProtNLM"/>
    </source>
</evidence>